<feature type="compositionally biased region" description="Basic and acidic residues" evidence="1">
    <location>
        <begin position="17"/>
        <end position="33"/>
    </location>
</feature>
<evidence type="ECO:0000256" key="1">
    <source>
        <dbReference type="SAM" id="MobiDB-lite"/>
    </source>
</evidence>
<dbReference type="Gramene" id="A01p19750.2_BraZ1">
    <property type="protein sequence ID" value="A01p19750.2_BraZ1.CDS"/>
    <property type="gene ID" value="A01g19750.2_BraZ1"/>
</dbReference>
<feature type="region of interest" description="Disordered" evidence="1">
    <location>
        <begin position="1"/>
        <end position="50"/>
    </location>
</feature>
<gene>
    <name evidence="2" type="ORF">BRAPAZ1V2_A01P19750.2</name>
</gene>
<proteinExistence type="predicted"/>
<feature type="compositionally biased region" description="Basic and acidic residues" evidence="1">
    <location>
        <begin position="140"/>
        <end position="158"/>
    </location>
</feature>
<reference evidence="2 3" key="1">
    <citation type="submission" date="2021-07" db="EMBL/GenBank/DDBJ databases">
        <authorList>
            <consortium name="Genoscope - CEA"/>
            <person name="William W."/>
        </authorList>
    </citation>
    <scope>NUCLEOTIDE SEQUENCE [LARGE SCALE GENOMIC DNA]</scope>
</reference>
<accession>A0A8D9GXA7</accession>
<organism evidence="2 3">
    <name type="scientific">Brassica campestris</name>
    <name type="common">Field mustard</name>
    <dbReference type="NCBI Taxonomy" id="3711"/>
    <lineage>
        <taxon>Eukaryota</taxon>
        <taxon>Viridiplantae</taxon>
        <taxon>Streptophyta</taxon>
        <taxon>Embryophyta</taxon>
        <taxon>Tracheophyta</taxon>
        <taxon>Spermatophyta</taxon>
        <taxon>Magnoliopsida</taxon>
        <taxon>eudicotyledons</taxon>
        <taxon>Gunneridae</taxon>
        <taxon>Pentapetalae</taxon>
        <taxon>rosids</taxon>
        <taxon>malvids</taxon>
        <taxon>Brassicales</taxon>
        <taxon>Brassicaceae</taxon>
        <taxon>Brassiceae</taxon>
        <taxon>Brassica</taxon>
    </lineage>
</organism>
<name>A0A8D9GXA7_BRACM</name>
<dbReference type="AlphaFoldDB" id="A0A8D9GXA7"/>
<evidence type="ECO:0000313" key="2">
    <source>
        <dbReference type="EMBL" id="CAG7887899.1"/>
    </source>
</evidence>
<feature type="compositionally biased region" description="Polar residues" evidence="1">
    <location>
        <begin position="182"/>
        <end position="193"/>
    </location>
</feature>
<dbReference type="EMBL" id="LS974617">
    <property type="protein sequence ID" value="CAG7887899.1"/>
    <property type="molecule type" value="Genomic_DNA"/>
</dbReference>
<dbReference type="Proteomes" id="UP000694005">
    <property type="component" value="Chromosome A01"/>
</dbReference>
<evidence type="ECO:0000313" key="3">
    <source>
        <dbReference type="Proteomes" id="UP000694005"/>
    </source>
</evidence>
<feature type="region of interest" description="Disordered" evidence="1">
    <location>
        <begin position="106"/>
        <end position="193"/>
    </location>
</feature>
<protein>
    <submittedName>
        <fullName evidence="2">Uncharacterized protein</fullName>
    </submittedName>
</protein>
<sequence>MPDVASEHFSLSAPSMEHSDDGLERVAGYRDEPPELPSRESPISSDPETTRKKAALVDAVNPLFLMVWDVGRGRGVQPYKTIQTHQLETLTPTRLRRRADTRYGIDDALTSNQHREPTVGSLGSPEFTDSTPSPPPTVFDRSEPKFREYHSTNRDLIRRHSSQSPRGRLLREPSPLTLVELRSSSDTNQRQQH</sequence>